<proteinExistence type="predicted"/>
<organism evidence="2">
    <name type="scientific">Tetraodon nigroviridis</name>
    <name type="common">Spotted green pufferfish</name>
    <name type="synonym">Chelonodon nigroviridis</name>
    <dbReference type="NCBI Taxonomy" id="99883"/>
    <lineage>
        <taxon>Eukaryota</taxon>
        <taxon>Metazoa</taxon>
        <taxon>Chordata</taxon>
        <taxon>Craniata</taxon>
        <taxon>Vertebrata</taxon>
        <taxon>Euteleostomi</taxon>
        <taxon>Actinopterygii</taxon>
        <taxon>Neopterygii</taxon>
        <taxon>Teleostei</taxon>
        <taxon>Neoteleostei</taxon>
        <taxon>Acanthomorphata</taxon>
        <taxon>Eupercaria</taxon>
        <taxon>Tetraodontiformes</taxon>
        <taxon>Tetradontoidea</taxon>
        <taxon>Tetraodontidae</taxon>
        <taxon>Tetraodon</taxon>
    </lineage>
</organism>
<dbReference type="AlphaFoldDB" id="Q4RD87"/>
<name>Q4RD87_TETNG</name>
<feature type="region of interest" description="Disordered" evidence="1">
    <location>
        <begin position="55"/>
        <end position="101"/>
    </location>
</feature>
<reference evidence="2" key="2">
    <citation type="submission" date="2004-02" db="EMBL/GenBank/DDBJ databases">
        <authorList>
            <consortium name="Genoscope"/>
            <consortium name="Whitehead Institute Centre for Genome Research"/>
        </authorList>
    </citation>
    <scope>NUCLEOTIDE SEQUENCE</scope>
</reference>
<protein>
    <submittedName>
        <fullName evidence="2">(spotted green pufferfish) hypothetical protein</fullName>
    </submittedName>
</protein>
<feature type="region of interest" description="Disordered" evidence="1">
    <location>
        <begin position="1"/>
        <end position="26"/>
    </location>
</feature>
<evidence type="ECO:0000313" key="2">
    <source>
        <dbReference type="EMBL" id="CAG13645.1"/>
    </source>
</evidence>
<gene>
    <name evidence="2" type="ORF">GSTENG00036012001</name>
</gene>
<reference evidence="2" key="1">
    <citation type="journal article" date="2004" name="Nature">
        <title>Genome duplication in the teleost fish Tetraodon nigroviridis reveals the early vertebrate proto-karyotype.</title>
        <authorList>
            <person name="Jaillon O."/>
            <person name="Aury J.-M."/>
            <person name="Brunet F."/>
            <person name="Petit J.-L."/>
            <person name="Stange-Thomann N."/>
            <person name="Mauceli E."/>
            <person name="Bouneau L."/>
            <person name="Fischer C."/>
            <person name="Ozouf-Costaz C."/>
            <person name="Bernot A."/>
            <person name="Nicaud S."/>
            <person name="Jaffe D."/>
            <person name="Fisher S."/>
            <person name="Lutfalla G."/>
            <person name="Dossat C."/>
            <person name="Segurens B."/>
            <person name="Dasilva C."/>
            <person name="Salanoubat M."/>
            <person name="Levy M."/>
            <person name="Boudet N."/>
            <person name="Castellano S."/>
            <person name="Anthouard V."/>
            <person name="Jubin C."/>
            <person name="Castelli V."/>
            <person name="Katinka M."/>
            <person name="Vacherie B."/>
            <person name="Biemont C."/>
            <person name="Skalli Z."/>
            <person name="Cattolico L."/>
            <person name="Poulain J."/>
            <person name="De Berardinis V."/>
            <person name="Cruaud C."/>
            <person name="Duprat S."/>
            <person name="Brottier P."/>
            <person name="Coutanceau J.-P."/>
            <person name="Gouzy J."/>
            <person name="Parra G."/>
            <person name="Lardier G."/>
            <person name="Chapple C."/>
            <person name="McKernan K.J."/>
            <person name="McEwan P."/>
            <person name="Bosak S."/>
            <person name="Kellis M."/>
            <person name="Volff J.-N."/>
            <person name="Guigo R."/>
            <person name="Zody M.C."/>
            <person name="Mesirov J."/>
            <person name="Lindblad-Toh K."/>
            <person name="Birren B."/>
            <person name="Nusbaum C."/>
            <person name="Kahn D."/>
            <person name="Robinson-Rechavi M."/>
            <person name="Laudet V."/>
            <person name="Schachter V."/>
            <person name="Quetier F."/>
            <person name="Saurin W."/>
            <person name="Scarpelli C."/>
            <person name="Wincker P."/>
            <person name="Lander E.S."/>
            <person name="Weissenbach J."/>
            <person name="Roest Crollius H."/>
        </authorList>
    </citation>
    <scope>NUCLEOTIDE SEQUENCE [LARGE SCALE GENOMIC DNA]</scope>
</reference>
<comment type="caution">
    <text evidence="2">The sequence shown here is derived from an EMBL/GenBank/DDBJ whole genome shotgun (WGS) entry which is preliminary data.</text>
</comment>
<dbReference type="KEGG" id="tng:GSTEN00036012G001"/>
<sequence>MTQARAYKQPGLQAPHRHPHAAVFASGPTNPGLFLMCVTAAQTFNPGFNRPQRPVVIKSPTMTPLPGVRTVGETKAPSSERPAMTLRSGERTRKGLRQQFS</sequence>
<accession>Q4RD87</accession>
<dbReference type="EMBL" id="CAAE01017130">
    <property type="protein sequence ID" value="CAG13645.1"/>
    <property type="molecule type" value="Genomic_DNA"/>
</dbReference>
<evidence type="ECO:0000256" key="1">
    <source>
        <dbReference type="SAM" id="MobiDB-lite"/>
    </source>
</evidence>